<keyword evidence="2" id="KW-1185">Reference proteome</keyword>
<evidence type="ECO:0000313" key="1">
    <source>
        <dbReference type="EMBL" id="OWZ24724.1"/>
    </source>
</evidence>
<accession>A0A225X3Q7</accession>
<gene>
    <name evidence="1" type="ORF">PHMEG_000158</name>
</gene>
<protein>
    <submittedName>
        <fullName evidence="1">Uncharacterized protein</fullName>
    </submittedName>
</protein>
<organism evidence="1 2">
    <name type="scientific">Phytophthora megakarya</name>
    <dbReference type="NCBI Taxonomy" id="4795"/>
    <lineage>
        <taxon>Eukaryota</taxon>
        <taxon>Sar</taxon>
        <taxon>Stramenopiles</taxon>
        <taxon>Oomycota</taxon>
        <taxon>Peronosporomycetes</taxon>
        <taxon>Peronosporales</taxon>
        <taxon>Peronosporaceae</taxon>
        <taxon>Phytophthora</taxon>
    </lineage>
</organism>
<proteinExistence type="predicted"/>
<evidence type="ECO:0000313" key="2">
    <source>
        <dbReference type="Proteomes" id="UP000198211"/>
    </source>
</evidence>
<dbReference type="EMBL" id="NBNE01000004">
    <property type="protein sequence ID" value="OWZ24724.1"/>
    <property type="molecule type" value="Genomic_DNA"/>
</dbReference>
<comment type="caution">
    <text evidence="1">The sequence shown here is derived from an EMBL/GenBank/DDBJ whole genome shotgun (WGS) entry which is preliminary data.</text>
</comment>
<sequence>MVQPLNIWMIRLARYTKELLCIGYEAGWCAIYELFQTGFSYRELPAHFKQSVAKNCYEFRLENSAVVDVLQWAFAPDSEHHLSIASTKPLYHPVRATIGRANSTRTSHTSEVPRYSSLLAPRLSIVWDATVAAVILHTGIAGRKTTTQIVATSQTRKSLEITCATALVNPLVDPFVLQIEIYCEAKTH</sequence>
<reference evidence="2" key="1">
    <citation type="submission" date="2017-03" db="EMBL/GenBank/DDBJ databases">
        <title>Phytopthora megakarya and P. palmivora, two closely related causual agents of cacao black pod achieved similar genome size and gene model numbers by different mechanisms.</title>
        <authorList>
            <person name="Ali S."/>
            <person name="Shao J."/>
            <person name="Larry D.J."/>
            <person name="Kronmiller B."/>
            <person name="Shen D."/>
            <person name="Strem M.D."/>
            <person name="Melnick R.L."/>
            <person name="Guiltinan M.J."/>
            <person name="Tyler B.M."/>
            <person name="Meinhardt L.W."/>
            <person name="Bailey B.A."/>
        </authorList>
    </citation>
    <scope>NUCLEOTIDE SEQUENCE [LARGE SCALE GENOMIC DNA]</scope>
    <source>
        <strain evidence="2">zdho120</strain>
    </source>
</reference>
<dbReference type="AlphaFoldDB" id="A0A225X3Q7"/>
<name>A0A225X3Q7_9STRA</name>
<dbReference type="Proteomes" id="UP000198211">
    <property type="component" value="Unassembled WGS sequence"/>
</dbReference>